<organism evidence="1 2">
    <name type="scientific">Pseudomonas syringae</name>
    <dbReference type="NCBI Taxonomy" id="317"/>
    <lineage>
        <taxon>Bacteria</taxon>
        <taxon>Pseudomonadati</taxon>
        <taxon>Pseudomonadota</taxon>
        <taxon>Gammaproteobacteria</taxon>
        <taxon>Pseudomonadales</taxon>
        <taxon>Pseudomonadaceae</taxon>
        <taxon>Pseudomonas</taxon>
    </lineage>
</organism>
<evidence type="ECO:0000313" key="1">
    <source>
        <dbReference type="EMBL" id="OCR22699.1"/>
    </source>
</evidence>
<accession>A0A1C7YZP9</accession>
<proteinExistence type="predicted"/>
<name>A0A1C7YZP9_PSESX</name>
<reference evidence="1 2" key="1">
    <citation type="submission" date="2015-07" db="EMBL/GenBank/DDBJ databases">
        <title>Draft genome sequence of a diazotrophic, plant growth-promoting rhizobacterium of the Pseudomonas syringae complex.</title>
        <authorList>
            <person name="Patten C.L."/>
            <person name="Jeong H."/>
        </authorList>
    </citation>
    <scope>NUCLEOTIDE SEQUENCE [LARGE SCALE GENOMIC DNA]</scope>
    <source>
        <strain evidence="1 2">GR12-2</strain>
    </source>
</reference>
<comment type="caution">
    <text evidence="1">The sequence shown here is derived from an EMBL/GenBank/DDBJ whole genome shotgun (WGS) entry which is preliminary data.</text>
</comment>
<dbReference type="AlphaFoldDB" id="A0A1C7YZP9"/>
<evidence type="ECO:0000313" key="2">
    <source>
        <dbReference type="Proteomes" id="UP000093104"/>
    </source>
</evidence>
<gene>
    <name evidence="1" type="ORF">AFK24_23295</name>
</gene>
<dbReference type="Proteomes" id="UP000093104">
    <property type="component" value="Unassembled WGS sequence"/>
</dbReference>
<dbReference type="EMBL" id="LGSI01000067">
    <property type="protein sequence ID" value="OCR22699.1"/>
    <property type="molecule type" value="Genomic_DNA"/>
</dbReference>
<sequence>MIRAQDVKAFILGPIRRIDWLFGAFESLAEMFGEVCKLQKISFFSIGHSFAALAFVVSEPKKC</sequence>
<protein>
    <submittedName>
        <fullName evidence="1">Uncharacterized protein</fullName>
    </submittedName>
</protein>